<evidence type="ECO:0000259" key="1">
    <source>
        <dbReference type="Pfam" id="PF03235"/>
    </source>
</evidence>
<name>A0A6G3XSH5_9ACTN</name>
<gene>
    <name evidence="2" type="ORF">G3M58_81720</name>
</gene>
<proteinExistence type="predicted"/>
<comment type="caution">
    <text evidence="2">The sequence shown here is derived from an EMBL/GenBank/DDBJ whole genome shotgun (WGS) entry which is preliminary data.</text>
</comment>
<protein>
    <submittedName>
        <fullName evidence="2">DUF262 domain-containing protein</fullName>
    </submittedName>
</protein>
<feature type="domain" description="GmrSD restriction endonucleases N-terminal" evidence="1">
    <location>
        <begin position="16"/>
        <end position="116"/>
    </location>
</feature>
<dbReference type="EMBL" id="JAAGMN010008734">
    <property type="protein sequence ID" value="NEE20769.1"/>
    <property type="molecule type" value="Genomic_DNA"/>
</dbReference>
<dbReference type="InterPro" id="IPR004919">
    <property type="entry name" value="GmrSD_N"/>
</dbReference>
<accession>A0A6G3XSH5</accession>
<sequence>MTEQAFGIDKIQLIKLLRRVAEGEAQLPEFQRGWVWPDHNIIGLLASISRGYPVGTLMLLQTGGDVRFKCRPVEGATPPPGTEPDTLILDGQQRMTSLFQSIMLGKPVETQNQRKQRVTGWFYVDMVKALDPQVDREDAIRLLPADRVVRSFRGDLIEDYSTPEKEYAARLFPLSQLFSNRDWSYGYEDYWKDQGEDGRKWWRD</sequence>
<dbReference type="AlphaFoldDB" id="A0A6G3XSH5"/>
<organism evidence="2">
    <name type="scientific">Streptomyces sp. SID7499</name>
    <dbReference type="NCBI Taxonomy" id="2706086"/>
    <lineage>
        <taxon>Bacteria</taxon>
        <taxon>Bacillati</taxon>
        <taxon>Actinomycetota</taxon>
        <taxon>Actinomycetes</taxon>
        <taxon>Kitasatosporales</taxon>
        <taxon>Streptomycetaceae</taxon>
        <taxon>Streptomyces</taxon>
    </lineage>
</organism>
<dbReference type="PANTHER" id="PTHR37292:SF2">
    <property type="entry name" value="DUF262 DOMAIN-CONTAINING PROTEIN"/>
    <property type="match status" value="1"/>
</dbReference>
<feature type="non-terminal residue" evidence="2">
    <location>
        <position position="204"/>
    </location>
</feature>
<evidence type="ECO:0000313" key="2">
    <source>
        <dbReference type="EMBL" id="NEE20769.1"/>
    </source>
</evidence>
<reference evidence="2" key="1">
    <citation type="submission" date="2020-01" db="EMBL/GenBank/DDBJ databases">
        <title>Insect and environment-associated Actinomycetes.</title>
        <authorList>
            <person name="Currrie C."/>
            <person name="Chevrette M."/>
            <person name="Carlson C."/>
            <person name="Stubbendieck R."/>
            <person name="Wendt-Pienkowski E."/>
        </authorList>
    </citation>
    <scope>NUCLEOTIDE SEQUENCE</scope>
    <source>
        <strain evidence="2">SID7499</strain>
    </source>
</reference>
<dbReference type="Pfam" id="PF03235">
    <property type="entry name" value="GmrSD_N"/>
    <property type="match status" value="1"/>
</dbReference>
<dbReference type="PANTHER" id="PTHR37292">
    <property type="entry name" value="VNG6097C"/>
    <property type="match status" value="1"/>
</dbReference>